<evidence type="ECO:0000313" key="4">
    <source>
        <dbReference type="Proteomes" id="UP000009230"/>
    </source>
</evidence>
<sequence>MNLDQNTQDTLINILRRTGQEIVMPHFRQLESQDIKEKTSRSDLVTIADQASEDFITKEIQRCFPDWAIVGEEAVAADPSTTDKINQADTCVIIDPIDGTWNFAHGLSDFGIILAVVVKGVTRFGVLYDPVNDDWVYANKGQGAYYQATTQAERGHYAAPEKAPVALHIQADTPLEQHAGIMSIHSYIGDRKQDFAIKATRFARINNLPSCPAYRQMALGHFHFSLTYKMMPWDHAAGVLIFTETGGVCRLLSGEEYRPSMLDGEMLAAQSEQQWQELAEWFRAN</sequence>
<dbReference type="PRINTS" id="PR00377">
    <property type="entry name" value="IMPHPHTASES"/>
</dbReference>
<dbReference type="Gene3D" id="3.30.540.10">
    <property type="entry name" value="Fructose-1,6-Bisphosphatase, subunit A, domain 1"/>
    <property type="match status" value="1"/>
</dbReference>
<evidence type="ECO:0000256" key="2">
    <source>
        <dbReference type="PIRSR" id="PIRSR600760-2"/>
    </source>
</evidence>
<dbReference type="AlphaFoldDB" id="F6CU15"/>
<name>F6CU15_MARPP</name>
<feature type="binding site" evidence="2">
    <location>
        <position position="72"/>
    </location>
    <ligand>
        <name>Mg(2+)</name>
        <dbReference type="ChEBI" id="CHEBI:18420"/>
        <label>1</label>
        <note>catalytic</note>
    </ligand>
</feature>
<feature type="binding site" evidence="2">
    <location>
        <position position="97"/>
    </location>
    <ligand>
        <name>Mg(2+)</name>
        <dbReference type="ChEBI" id="CHEBI:18420"/>
        <label>1</label>
        <note>catalytic</note>
    </ligand>
</feature>
<reference evidence="3 4" key="1">
    <citation type="journal article" date="2012" name="Stand. Genomic Sci.">
        <title>Complete genome sequence of Marinomonas posidonica type strain (IVIA-Po-181(T)).</title>
        <authorList>
            <person name="Lucas-Elio P."/>
            <person name="Goodwin L."/>
            <person name="Woyke T."/>
            <person name="Pitluck S."/>
            <person name="Nolan M."/>
            <person name="Kyrpides N.C."/>
            <person name="Detter J.C."/>
            <person name="Copeland A."/>
            <person name="Lu M."/>
            <person name="Bruce D."/>
            <person name="Detter C."/>
            <person name="Tapia R."/>
            <person name="Han S."/>
            <person name="Land M.L."/>
            <person name="Ivanova N."/>
            <person name="Mikhailova N."/>
            <person name="Johnston A.W."/>
            <person name="Sanchez-Amat A."/>
        </authorList>
    </citation>
    <scope>NUCLEOTIDE SEQUENCE [LARGE SCALE GENOMIC DNA]</scope>
    <source>
        <strain evidence="4">CECT 7376 / NCIMB 14433 / IVIA-Po-181</strain>
    </source>
</reference>
<dbReference type="GO" id="GO:0008934">
    <property type="term" value="F:inositol monophosphate 1-phosphatase activity"/>
    <property type="evidence" value="ECO:0007669"/>
    <property type="project" value="TreeGrafter"/>
</dbReference>
<gene>
    <name evidence="3" type="ordered locus">Mar181_1018</name>
</gene>
<dbReference type="PANTHER" id="PTHR20854:SF4">
    <property type="entry name" value="INOSITOL-1-MONOPHOSPHATASE-RELATED"/>
    <property type="match status" value="1"/>
</dbReference>
<feature type="binding site" evidence="2">
    <location>
        <position position="98"/>
    </location>
    <ligand>
        <name>Mg(2+)</name>
        <dbReference type="ChEBI" id="CHEBI:18420"/>
        <label>1</label>
        <note>catalytic</note>
    </ligand>
</feature>
<dbReference type="Pfam" id="PF00459">
    <property type="entry name" value="Inositol_P"/>
    <property type="match status" value="1"/>
</dbReference>
<organism evidence="3 4">
    <name type="scientific">Marinomonas posidonica (strain CECT 7376 / NCIMB 14433 / IVIA-Po-181)</name>
    <dbReference type="NCBI Taxonomy" id="491952"/>
    <lineage>
        <taxon>Bacteria</taxon>
        <taxon>Pseudomonadati</taxon>
        <taxon>Pseudomonadota</taxon>
        <taxon>Gammaproteobacteria</taxon>
        <taxon>Oceanospirillales</taxon>
        <taxon>Oceanospirillaceae</taxon>
        <taxon>Marinomonas</taxon>
    </lineage>
</organism>
<keyword evidence="2" id="KW-0460">Magnesium</keyword>
<dbReference type="RefSeq" id="WP_013795543.1">
    <property type="nucleotide sequence ID" value="NC_015559.1"/>
</dbReference>
<keyword evidence="4" id="KW-1185">Reference proteome</keyword>
<dbReference type="eggNOG" id="COG0483">
    <property type="taxonomic scope" value="Bacteria"/>
</dbReference>
<dbReference type="Gene3D" id="3.40.190.80">
    <property type="match status" value="1"/>
</dbReference>
<comment type="similarity">
    <text evidence="1">Belongs to the inositol monophosphatase superfamily.</text>
</comment>
<dbReference type="Proteomes" id="UP000009230">
    <property type="component" value="Chromosome"/>
</dbReference>
<dbReference type="GO" id="GO:0046872">
    <property type="term" value="F:metal ion binding"/>
    <property type="evidence" value="ECO:0007669"/>
    <property type="project" value="UniProtKB-KW"/>
</dbReference>
<dbReference type="OrthoDB" id="9785695at2"/>
<dbReference type="GO" id="GO:0007165">
    <property type="term" value="P:signal transduction"/>
    <property type="evidence" value="ECO:0007669"/>
    <property type="project" value="TreeGrafter"/>
</dbReference>
<dbReference type="HOGENOM" id="CLU_044118_6_0_6"/>
<evidence type="ECO:0000313" key="3">
    <source>
        <dbReference type="EMBL" id="AEF54067.1"/>
    </source>
</evidence>
<protein>
    <submittedName>
        <fullName evidence="3">Inositol monophosphatase</fullName>
    </submittedName>
</protein>
<dbReference type="KEGG" id="mpc:Mar181_1018"/>
<dbReference type="SUPFAM" id="SSF56655">
    <property type="entry name" value="Carbohydrate phosphatase"/>
    <property type="match status" value="1"/>
</dbReference>
<dbReference type="STRING" id="491952.Mar181_1018"/>
<dbReference type="PANTHER" id="PTHR20854">
    <property type="entry name" value="INOSITOL MONOPHOSPHATASE"/>
    <property type="match status" value="1"/>
</dbReference>
<proteinExistence type="inferred from homology"/>
<accession>F6CU15</accession>
<dbReference type="EMBL" id="CP002771">
    <property type="protein sequence ID" value="AEF54067.1"/>
    <property type="molecule type" value="Genomic_DNA"/>
</dbReference>
<dbReference type="GO" id="GO:0006020">
    <property type="term" value="P:inositol metabolic process"/>
    <property type="evidence" value="ECO:0007669"/>
    <property type="project" value="TreeGrafter"/>
</dbReference>
<feature type="binding site" evidence="2">
    <location>
        <position position="234"/>
    </location>
    <ligand>
        <name>Mg(2+)</name>
        <dbReference type="ChEBI" id="CHEBI:18420"/>
        <label>1</label>
        <note>catalytic</note>
    </ligand>
</feature>
<keyword evidence="2" id="KW-0479">Metal-binding</keyword>
<dbReference type="InterPro" id="IPR000760">
    <property type="entry name" value="Inositol_monophosphatase-like"/>
</dbReference>
<feature type="binding site" evidence="2">
    <location>
        <position position="95"/>
    </location>
    <ligand>
        <name>Mg(2+)</name>
        <dbReference type="ChEBI" id="CHEBI:18420"/>
        <label>1</label>
        <note>catalytic</note>
    </ligand>
</feature>
<comment type="cofactor">
    <cofactor evidence="2">
        <name>Mg(2+)</name>
        <dbReference type="ChEBI" id="CHEBI:18420"/>
    </cofactor>
</comment>
<evidence type="ECO:0000256" key="1">
    <source>
        <dbReference type="ARBA" id="ARBA00009759"/>
    </source>
</evidence>